<evidence type="ECO:0000313" key="8">
    <source>
        <dbReference type="EMBL" id="CBA16802.1"/>
    </source>
</evidence>
<gene>
    <name evidence="8" type="ordered locus">XALc_2321</name>
</gene>
<evidence type="ECO:0000259" key="7">
    <source>
        <dbReference type="PROSITE" id="PS51387"/>
    </source>
</evidence>
<dbReference type="InterPro" id="IPR012951">
    <property type="entry name" value="BBE"/>
</dbReference>
<dbReference type="PANTHER" id="PTHR42973">
    <property type="entry name" value="BINDING OXIDOREDUCTASE, PUTATIVE (AFU_ORTHOLOGUE AFUA_1G17690)-RELATED"/>
    <property type="match status" value="1"/>
</dbReference>
<dbReference type="InterPro" id="IPR050416">
    <property type="entry name" value="FAD-linked_Oxidoreductase"/>
</dbReference>
<evidence type="ECO:0000256" key="6">
    <source>
        <dbReference type="SAM" id="SignalP"/>
    </source>
</evidence>
<dbReference type="Gene3D" id="3.40.462.20">
    <property type="match status" value="1"/>
</dbReference>
<feature type="signal peptide" evidence="6">
    <location>
        <begin position="1"/>
        <end position="23"/>
    </location>
</feature>
<evidence type="ECO:0000256" key="1">
    <source>
        <dbReference type="ARBA" id="ARBA00001974"/>
    </source>
</evidence>
<dbReference type="GO" id="GO:0071949">
    <property type="term" value="F:FAD binding"/>
    <property type="evidence" value="ECO:0007669"/>
    <property type="project" value="InterPro"/>
</dbReference>
<organism evidence="8 9">
    <name type="scientific">Xanthomonas albilineans (strain GPE PC73 / CFBP 7063)</name>
    <dbReference type="NCBI Taxonomy" id="380358"/>
    <lineage>
        <taxon>Bacteria</taxon>
        <taxon>Pseudomonadati</taxon>
        <taxon>Pseudomonadota</taxon>
        <taxon>Gammaproteobacteria</taxon>
        <taxon>Lysobacterales</taxon>
        <taxon>Lysobacteraceae</taxon>
        <taxon>Xanthomonas</taxon>
    </lineage>
</organism>
<feature type="chain" id="PRO_5003037088" evidence="6">
    <location>
        <begin position="24"/>
        <end position="605"/>
    </location>
</feature>
<dbReference type="AlphaFoldDB" id="D2UEK9"/>
<keyword evidence="3" id="KW-0285">Flavoprotein</keyword>
<dbReference type="InterPro" id="IPR016166">
    <property type="entry name" value="FAD-bd_PCMH"/>
</dbReference>
<dbReference type="KEGG" id="xal:XALC_2321"/>
<dbReference type="Gene3D" id="3.30.465.10">
    <property type="match status" value="2"/>
</dbReference>
<evidence type="ECO:0000256" key="3">
    <source>
        <dbReference type="ARBA" id="ARBA00022630"/>
    </source>
</evidence>
<accession>D2UEK9</accession>
<dbReference type="Pfam" id="PF01565">
    <property type="entry name" value="FAD_binding_4"/>
    <property type="match status" value="1"/>
</dbReference>
<keyword evidence="5" id="KW-0560">Oxidoreductase</keyword>
<dbReference type="PROSITE" id="PS51387">
    <property type="entry name" value="FAD_PCMH"/>
    <property type="match status" value="1"/>
</dbReference>
<dbReference type="OrthoDB" id="9775082at2"/>
<dbReference type="InterPro" id="IPR016169">
    <property type="entry name" value="FAD-bd_PCMH_sub2"/>
</dbReference>
<dbReference type="RefSeq" id="WP_012916800.1">
    <property type="nucleotide sequence ID" value="NC_013722.1"/>
</dbReference>
<keyword evidence="9" id="KW-1185">Reference proteome</keyword>
<dbReference type="STRING" id="380358.XALC_2321"/>
<dbReference type="Pfam" id="PF08031">
    <property type="entry name" value="BBE"/>
    <property type="match status" value="1"/>
</dbReference>
<dbReference type="GO" id="GO:0016491">
    <property type="term" value="F:oxidoreductase activity"/>
    <property type="evidence" value="ECO:0007669"/>
    <property type="project" value="UniProtKB-KW"/>
</dbReference>
<evidence type="ECO:0000256" key="4">
    <source>
        <dbReference type="ARBA" id="ARBA00022827"/>
    </source>
</evidence>
<keyword evidence="6" id="KW-0732">Signal</keyword>
<protein>
    <submittedName>
        <fullName evidence="8">Putative fad/fmn-containing dehydrogenase protein</fullName>
    </submittedName>
</protein>
<comment type="similarity">
    <text evidence="2">Belongs to the oxygen-dependent FAD-linked oxidoreductase family.</text>
</comment>
<evidence type="ECO:0000313" key="9">
    <source>
        <dbReference type="Proteomes" id="UP000001890"/>
    </source>
</evidence>
<dbReference type="InterPro" id="IPR036318">
    <property type="entry name" value="FAD-bd_PCMH-like_sf"/>
</dbReference>
<keyword evidence="4" id="KW-0274">FAD</keyword>
<evidence type="ECO:0000256" key="2">
    <source>
        <dbReference type="ARBA" id="ARBA00005466"/>
    </source>
</evidence>
<dbReference type="GeneID" id="57877632"/>
<name>D2UEK9_XANAP</name>
<dbReference type="eggNOG" id="COG0277">
    <property type="taxonomic scope" value="Bacteria"/>
</dbReference>
<feature type="domain" description="FAD-binding PCMH-type" evidence="7">
    <location>
        <begin position="102"/>
        <end position="286"/>
    </location>
</feature>
<comment type="cofactor">
    <cofactor evidence="1">
        <name>FAD</name>
        <dbReference type="ChEBI" id="CHEBI:57692"/>
    </cofactor>
</comment>
<dbReference type="PANTHER" id="PTHR42973:SF39">
    <property type="entry name" value="FAD-BINDING PCMH-TYPE DOMAIN-CONTAINING PROTEIN"/>
    <property type="match status" value="1"/>
</dbReference>
<proteinExistence type="inferred from homology"/>
<dbReference type="InterPro" id="IPR006094">
    <property type="entry name" value="Oxid_FAD_bind_N"/>
</dbReference>
<dbReference type="EMBL" id="FP565176">
    <property type="protein sequence ID" value="CBA16802.1"/>
    <property type="molecule type" value="Genomic_DNA"/>
</dbReference>
<evidence type="ECO:0000256" key="5">
    <source>
        <dbReference type="ARBA" id="ARBA00023002"/>
    </source>
</evidence>
<dbReference type="SUPFAM" id="SSF56176">
    <property type="entry name" value="FAD-binding/transporter-associated domain-like"/>
    <property type="match status" value="1"/>
</dbReference>
<sequence>MKRRSLLSLALLAPWFGPLGNLAAAVTSRWALPGSKGWPSDVKWQGLRRELRGELIAVDYPFSPGNAGTPRQAEAMANLRNAFYVGDEPALTQTSGWVDGWVCASSPYAVAAANAQDVAKAVRFATRHGLRISIRGGGHSYQGTSCAEGSLLIWTRRMNAVQLHDAFVAQGSPAGTAPIPAVTVGAGAMWTDAYHAVTTQGGRYVQGGGCVTVGVAGLVQSGGFGNFSKRFGTAAGNLLEAEVVTADGQILTVNHYRHPELFWAIKGGGGGSIAVITQMTLRTHELPEWFGAVFGTILAKDDEAYRALIARVVAFYRSTLFNEHWGEQISFRGSNRVNIWLVFQGMSADEAKQAWLPLIDWLAEHSDHYTMEKDIQFLGIPARHFWDITYFKQQGLGRFFMADPRNGAPPHHVLWKGNQEETGWFIHGYQSLWIPQALLEPAQQATLVEALFTATRSWTVALHFNKGLAGAPQQARDDAADTAMNPGVLDAFALAIISGGSGPAYTGMPGDPPDLRAARAAATDIGKAMEALRKVVPGAGAYVSESDYFLSDWKTAYWGSHYPRLARAKARYDPQSLFDVHNGVSPADAVGHQVNRSDSCGSRLV</sequence>
<dbReference type="Proteomes" id="UP000001890">
    <property type="component" value="Chromosome"/>
</dbReference>
<reference evidence="8 9" key="1">
    <citation type="journal article" date="2009" name="BMC Genomics">
        <title>The complete genome sequence of Xanthomonas albilineans provides new insights into the reductive genome evolution of the xylem-limited Xanthomonadaceae.</title>
        <authorList>
            <person name="Pieretti I."/>
            <person name="Royer M."/>
            <person name="Barbe V."/>
            <person name="Carrere S."/>
            <person name="Koebnik R."/>
            <person name="Cociancich S."/>
            <person name="Couloux A."/>
            <person name="Darrasse A."/>
            <person name="Gouzy J."/>
            <person name="Jacques M.A."/>
            <person name="Lauber E."/>
            <person name="Manceau C."/>
            <person name="Mangenot S."/>
            <person name="Poussier S."/>
            <person name="Segurens B."/>
            <person name="Szurek B."/>
            <person name="Verdier V."/>
            <person name="Arlat M."/>
            <person name="Rott P."/>
        </authorList>
    </citation>
    <scope>NUCLEOTIDE SEQUENCE [LARGE SCALE GENOMIC DNA]</scope>
    <source>
        <strain evidence="9">GPE PC73 / CFBP 7063</strain>
    </source>
</reference>